<name>A0A645I4Q8_9ZZZZ</name>
<accession>A0A645I4Q8</accession>
<proteinExistence type="predicted"/>
<evidence type="ECO:0000313" key="1">
    <source>
        <dbReference type="EMBL" id="MPN46090.1"/>
    </source>
</evidence>
<organism evidence="1">
    <name type="scientific">bioreactor metagenome</name>
    <dbReference type="NCBI Taxonomy" id="1076179"/>
    <lineage>
        <taxon>unclassified sequences</taxon>
        <taxon>metagenomes</taxon>
        <taxon>ecological metagenomes</taxon>
    </lineage>
</organism>
<dbReference type="EMBL" id="VSSQ01106454">
    <property type="protein sequence ID" value="MPN46090.1"/>
    <property type="molecule type" value="Genomic_DNA"/>
</dbReference>
<comment type="caution">
    <text evidence="1">The sequence shown here is derived from an EMBL/GenBank/DDBJ whole genome shotgun (WGS) entry which is preliminary data.</text>
</comment>
<dbReference type="AlphaFoldDB" id="A0A645I4Q8"/>
<protein>
    <submittedName>
        <fullName evidence="1">Uncharacterized protein</fullName>
    </submittedName>
</protein>
<reference evidence="1" key="1">
    <citation type="submission" date="2019-08" db="EMBL/GenBank/DDBJ databases">
        <authorList>
            <person name="Kucharzyk K."/>
            <person name="Murdoch R.W."/>
            <person name="Higgins S."/>
            <person name="Loffler F."/>
        </authorList>
    </citation>
    <scope>NUCLEOTIDE SEQUENCE</scope>
</reference>
<sequence>MLSSTDKQAIDKIALQMLELHKENIWEIGYLSDVPLLLSVSNELANFSENEVYCDEFRGLGVAHIYECYFKADKK</sequence>
<gene>
    <name evidence="1" type="ORF">SDC9_193670</name>
</gene>